<dbReference type="CDD" id="cd07983">
    <property type="entry name" value="LPLAT_DUF374-like"/>
    <property type="match status" value="1"/>
</dbReference>
<organism evidence="2 3">
    <name type="scientific">Terrihabitans rhizophilus</name>
    <dbReference type="NCBI Taxonomy" id="3092662"/>
    <lineage>
        <taxon>Bacteria</taxon>
        <taxon>Pseudomonadati</taxon>
        <taxon>Pseudomonadota</taxon>
        <taxon>Alphaproteobacteria</taxon>
        <taxon>Hyphomicrobiales</taxon>
        <taxon>Terrihabitans</taxon>
    </lineage>
</organism>
<proteinExistence type="predicted"/>
<protein>
    <submittedName>
        <fullName evidence="2">Lysophospholipid acyltransferase family protein</fullName>
    </submittedName>
</protein>
<gene>
    <name evidence="2" type="ORF">SCD90_12555</name>
</gene>
<dbReference type="GO" id="GO:0016746">
    <property type="term" value="F:acyltransferase activity"/>
    <property type="evidence" value="ECO:0007669"/>
    <property type="project" value="UniProtKB-KW"/>
</dbReference>
<dbReference type="InterPro" id="IPR007172">
    <property type="entry name" value="DUF374"/>
</dbReference>
<keyword evidence="3" id="KW-1185">Reference proteome</keyword>
<evidence type="ECO:0000259" key="1">
    <source>
        <dbReference type="Pfam" id="PF04028"/>
    </source>
</evidence>
<name>A0ABU4RPZ8_9HYPH</name>
<evidence type="ECO:0000313" key="3">
    <source>
        <dbReference type="Proteomes" id="UP001274321"/>
    </source>
</evidence>
<keyword evidence="2" id="KW-0808">Transferase</keyword>
<dbReference type="Pfam" id="PF04028">
    <property type="entry name" value="DUF374"/>
    <property type="match status" value="1"/>
</dbReference>
<sequence length="213" mass="22747">MVQKTTRWTFEPGDLASTLESDAPVILSLWHGQHVFVPIGWPSHLPVAALVARHADGEINAVALEKLGFGTIRGAGGGGDQRKLIKRGGMRALRGMVRALKGGTSIAITADVPQVGGIVGEGIVLLAKLSGRPIRPLVVVTRRRRHFNSWDKATLSLPFGRGAIVLGDTVRVGPDADEQELENARLAVGDALNRAHARAYQITGGDVWVDRHG</sequence>
<accession>A0ABU4RPZ8</accession>
<feature type="domain" description="DUF374" evidence="1">
    <location>
        <begin position="42"/>
        <end position="114"/>
    </location>
</feature>
<dbReference type="EMBL" id="JAXAFJ010000007">
    <property type="protein sequence ID" value="MDX6806897.1"/>
    <property type="molecule type" value="Genomic_DNA"/>
</dbReference>
<reference evidence="2 3" key="1">
    <citation type="submission" date="2023-11" db="EMBL/GenBank/DDBJ databases">
        <authorList>
            <person name="Bao R."/>
        </authorList>
    </citation>
    <scope>NUCLEOTIDE SEQUENCE [LARGE SCALE GENOMIC DNA]</scope>
    <source>
        <strain evidence="2 3">PJ23</strain>
    </source>
</reference>
<dbReference type="Proteomes" id="UP001274321">
    <property type="component" value="Unassembled WGS sequence"/>
</dbReference>
<comment type="caution">
    <text evidence="2">The sequence shown here is derived from an EMBL/GenBank/DDBJ whole genome shotgun (WGS) entry which is preliminary data.</text>
</comment>
<evidence type="ECO:0000313" key="2">
    <source>
        <dbReference type="EMBL" id="MDX6806897.1"/>
    </source>
</evidence>
<keyword evidence="2" id="KW-0012">Acyltransferase</keyword>